<keyword evidence="3" id="KW-1185">Reference proteome</keyword>
<organism evidence="2 3">
    <name type="scientific">Ascobolus immersus RN42</name>
    <dbReference type="NCBI Taxonomy" id="1160509"/>
    <lineage>
        <taxon>Eukaryota</taxon>
        <taxon>Fungi</taxon>
        <taxon>Dikarya</taxon>
        <taxon>Ascomycota</taxon>
        <taxon>Pezizomycotina</taxon>
        <taxon>Pezizomycetes</taxon>
        <taxon>Pezizales</taxon>
        <taxon>Ascobolaceae</taxon>
        <taxon>Ascobolus</taxon>
    </lineage>
</organism>
<reference evidence="2 3" key="1">
    <citation type="journal article" date="2018" name="Nat. Ecol. Evol.">
        <title>Pezizomycetes genomes reveal the molecular basis of ectomycorrhizal truffle lifestyle.</title>
        <authorList>
            <person name="Murat C."/>
            <person name="Payen T."/>
            <person name="Noel B."/>
            <person name="Kuo A."/>
            <person name="Morin E."/>
            <person name="Chen J."/>
            <person name="Kohler A."/>
            <person name="Krizsan K."/>
            <person name="Balestrini R."/>
            <person name="Da Silva C."/>
            <person name="Montanini B."/>
            <person name="Hainaut M."/>
            <person name="Levati E."/>
            <person name="Barry K.W."/>
            <person name="Belfiori B."/>
            <person name="Cichocki N."/>
            <person name="Clum A."/>
            <person name="Dockter R.B."/>
            <person name="Fauchery L."/>
            <person name="Guy J."/>
            <person name="Iotti M."/>
            <person name="Le Tacon F."/>
            <person name="Lindquist E.A."/>
            <person name="Lipzen A."/>
            <person name="Malagnac F."/>
            <person name="Mello A."/>
            <person name="Molinier V."/>
            <person name="Miyauchi S."/>
            <person name="Poulain J."/>
            <person name="Riccioni C."/>
            <person name="Rubini A."/>
            <person name="Sitrit Y."/>
            <person name="Splivallo R."/>
            <person name="Traeger S."/>
            <person name="Wang M."/>
            <person name="Zifcakova L."/>
            <person name="Wipf D."/>
            <person name="Zambonelli A."/>
            <person name="Paolocci F."/>
            <person name="Nowrousian M."/>
            <person name="Ottonello S."/>
            <person name="Baldrian P."/>
            <person name="Spatafora J.W."/>
            <person name="Henrissat B."/>
            <person name="Nagy L.G."/>
            <person name="Aury J.M."/>
            <person name="Wincker P."/>
            <person name="Grigoriev I.V."/>
            <person name="Bonfante P."/>
            <person name="Martin F.M."/>
        </authorList>
    </citation>
    <scope>NUCLEOTIDE SEQUENCE [LARGE SCALE GENOMIC DNA]</scope>
    <source>
        <strain evidence="2 3">RN42</strain>
    </source>
</reference>
<keyword evidence="1" id="KW-0732">Signal</keyword>
<evidence type="ECO:0000313" key="2">
    <source>
        <dbReference type="EMBL" id="RPA87676.1"/>
    </source>
</evidence>
<sequence>MHLTTTTTLLLTLTTTTVLAAPPPGWPGYQKLDPPVLLPPTNTTSRFTLPSGIPPLNITNGTYTGFSEHYPVCSRKCAVDFFAQQQRTMCESQIDPGKYPEATRYCICQQAWGGMKVSYEEGVDPMFVYEADFVVCAERACRDERGRRETEVVGWRVRDYCERSARVENLTVGHAEGGLGQPKDSSLGTRVGAGKVGAVVAAGLVALFASL</sequence>
<name>A0A3N4IPI9_ASCIM</name>
<dbReference type="EMBL" id="ML119646">
    <property type="protein sequence ID" value="RPA87676.1"/>
    <property type="molecule type" value="Genomic_DNA"/>
</dbReference>
<feature type="signal peptide" evidence="1">
    <location>
        <begin position="1"/>
        <end position="20"/>
    </location>
</feature>
<accession>A0A3N4IPI9</accession>
<gene>
    <name evidence="2" type="ORF">BJ508DRAFT_300918</name>
</gene>
<evidence type="ECO:0000256" key="1">
    <source>
        <dbReference type="SAM" id="SignalP"/>
    </source>
</evidence>
<evidence type="ECO:0000313" key="3">
    <source>
        <dbReference type="Proteomes" id="UP000275078"/>
    </source>
</evidence>
<proteinExistence type="predicted"/>
<dbReference type="Proteomes" id="UP000275078">
    <property type="component" value="Unassembled WGS sequence"/>
</dbReference>
<dbReference type="AlphaFoldDB" id="A0A3N4IPI9"/>
<protein>
    <submittedName>
        <fullName evidence="2">Uncharacterized protein</fullName>
    </submittedName>
</protein>
<feature type="chain" id="PRO_5018080425" evidence="1">
    <location>
        <begin position="21"/>
        <end position="211"/>
    </location>
</feature>